<feature type="compositionally biased region" description="Basic residues" evidence="1">
    <location>
        <begin position="359"/>
        <end position="368"/>
    </location>
</feature>
<feature type="compositionally biased region" description="Basic and acidic residues" evidence="1">
    <location>
        <begin position="1"/>
        <end position="22"/>
    </location>
</feature>
<dbReference type="InterPro" id="IPR018809">
    <property type="entry name" value="DUF2406"/>
</dbReference>
<evidence type="ECO:0000256" key="1">
    <source>
        <dbReference type="SAM" id="MobiDB-lite"/>
    </source>
</evidence>
<feature type="region of interest" description="Disordered" evidence="1">
    <location>
        <begin position="1"/>
        <end position="111"/>
    </location>
</feature>
<feature type="compositionally biased region" description="Polar residues" evidence="1">
    <location>
        <begin position="331"/>
        <end position="340"/>
    </location>
</feature>
<dbReference type="PANTHER" id="PTHR28186">
    <property type="entry name" value="MEIOTICALLY UP-REGULATED GENE 9 PROTEIN"/>
    <property type="match status" value="1"/>
</dbReference>
<protein>
    <recommendedName>
        <fullName evidence="4">DUF2406 domain-containing protein</fullName>
    </recommendedName>
</protein>
<feature type="compositionally biased region" description="Polar residues" evidence="1">
    <location>
        <begin position="290"/>
        <end position="304"/>
    </location>
</feature>
<dbReference type="Proteomes" id="UP000799757">
    <property type="component" value="Unassembled WGS sequence"/>
</dbReference>
<name>A0A6A6XRN2_9PLEO</name>
<dbReference type="PANTHER" id="PTHR28186:SF1">
    <property type="entry name" value="MEIOTICALLY UP-REGULATED GENE 9 PROTEIN"/>
    <property type="match status" value="1"/>
</dbReference>
<feature type="compositionally biased region" description="Polar residues" evidence="1">
    <location>
        <begin position="76"/>
        <end position="85"/>
    </location>
</feature>
<dbReference type="EMBL" id="MU001770">
    <property type="protein sequence ID" value="KAF2799090.1"/>
    <property type="molecule type" value="Genomic_DNA"/>
</dbReference>
<dbReference type="Pfam" id="PF10295">
    <property type="entry name" value="DUF2406"/>
    <property type="match status" value="1"/>
</dbReference>
<feature type="region of interest" description="Disordered" evidence="1">
    <location>
        <begin position="155"/>
        <end position="368"/>
    </location>
</feature>
<evidence type="ECO:0000313" key="2">
    <source>
        <dbReference type="EMBL" id="KAF2799090.1"/>
    </source>
</evidence>
<sequence length="368" mass="40815">MDRPAHNRERSKSTFSFKSDKSHKSHHSNDKHKHERHLSETAEEKRRTHLTSTTKANPNAAMNEAQPIAAALEKPTLQSLRSFQHTDPDGNPIAEPDLSNPTRSRWERPLDTIRSFEAAIDNEYRRRAQTMRADSSTDIMSGYASRRSSYYGGAHEQNRFSQAGGHYGSRQAAAARESWLDNSHGAGGPVGPPRTRYNRMQSDPAFNRYSSGHNVYPTQGYQQSRDTVNTGGSNGSQSDPYSTDPSSENSSIERATPVSKPDLGEQYGFQGFGGSPQFQSPILEEYPNGTGPSSNGNYQQSYHGTNMPPPVPRKAGPPMPPQHNPNMIKLSDSQGQSPASNAGGRPGVLTRNNTEKRRSWFKKRFSKE</sequence>
<feature type="compositionally biased region" description="Pro residues" evidence="1">
    <location>
        <begin position="307"/>
        <end position="323"/>
    </location>
</feature>
<keyword evidence="3" id="KW-1185">Reference proteome</keyword>
<dbReference type="AlphaFoldDB" id="A0A6A6XRN2"/>
<evidence type="ECO:0008006" key="4">
    <source>
        <dbReference type="Google" id="ProtNLM"/>
    </source>
</evidence>
<reference evidence="2" key="1">
    <citation type="journal article" date="2020" name="Stud. Mycol.">
        <title>101 Dothideomycetes genomes: a test case for predicting lifestyles and emergence of pathogens.</title>
        <authorList>
            <person name="Haridas S."/>
            <person name="Albert R."/>
            <person name="Binder M."/>
            <person name="Bloem J."/>
            <person name="Labutti K."/>
            <person name="Salamov A."/>
            <person name="Andreopoulos B."/>
            <person name="Baker S."/>
            <person name="Barry K."/>
            <person name="Bills G."/>
            <person name="Bluhm B."/>
            <person name="Cannon C."/>
            <person name="Castanera R."/>
            <person name="Culley D."/>
            <person name="Daum C."/>
            <person name="Ezra D."/>
            <person name="Gonzalez J."/>
            <person name="Henrissat B."/>
            <person name="Kuo A."/>
            <person name="Liang C."/>
            <person name="Lipzen A."/>
            <person name="Lutzoni F."/>
            <person name="Magnuson J."/>
            <person name="Mondo S."/>
            <person name="Nolan M."/>
            <person name="Ohm R."/>
            <person name="Pangilinan J."/>
            <person name="Park H.-J."/>
            <person name="Ramirez L."/>
            <person name="Alfaro M."/>
            <person name="Sun H."/>
            <person name="Tritt A."/>
            <person name="Yoshinaga Y."/>
            <person name="Zwiers L.-H."/>
            <person name="Turgeon B."/>
            <person name="Goodwin S."/>
            <person name="Spatafora J."/>
            <person name="Crous P."/>
            <person name="Grigoriev I."/>
        </authorList>
    </citation>
    <scope>NUCLEOTIDE SEQUENCE</scope>
    <source>
        <strain evidence="2">CBS 109.77</strain>
    </source>
</reference>
<dbReference type="OrthoDB" id="5330253at2759"/>
<feature type="compositionally biased region" description="Basic and acidic residues" evidence="1">
    <location>
        <begin position="37"/>
        <end position="46"/>
    </location>
</feature>
<evidence type="ECO:0000313" key="3">
    <source>
        <dbReference type="Proteomes" id="UP000799757"/>
    </source>
</evidence>
<proteinExistence type="predicted"/>
<gene>
    <name evidence="2" type="ORF">K505DRAFT_321343</name>
</gene>
<organism evidence="2 3">
    <name type="scientific">Melanomma pulvis-pyrius CBS 109.77</name>
    <dbReference type="NCBI Taxonomy" id="1314802"/>
    <lineage>
        <taxon>Eukaryota</taxon>
        <taxon>Fungi</taxon>
        <taxon>Dikarya</taxon>
        <taxon>Ascomycota</taxon>
        <taxon>Pezizomycotina</taxon>
        <taxon>Dothideomycetes</taxon>
        <taxon>Pleosporomycetidae</taxon>
        <taxon>Pleosporales</taxon>
        <taxon>Melanommataceae</taxon>
        <taxon>Melanomma</taxon>
    </lineage>
</organism>
<accession>A0A6A6XRN2</accession>
<feature type="compositionally biased region" description="Basic residues" evidence="1">
    <location>
        <begin position="23"/>
        <end position="36"/>
    </location>
</feature>
<feature type="compositionally biased region" description="Polar residues" evidence="1">
    <location>
        <begin position="208"/>
        <end position="253"/>
    </location>
</feature>